<gene>
    <name evidence="11" type="ORF">QUW02_02360</name>
</gene>
<dbReference type="Proteomes" id="UP001228403">
    <property type="component" value="Unassembled WGS sequence"/>
</dbReference>
<evidence type="ECO:0000256" key="9">
    <source>
        <dbReference type="ARBA" id="ARBA00023136"/>
    </source>
</evidence>
<dbReference type="SUPFAM" id="SSF74653">
    <property type="entry name" value="TolA/TonB C-terminal domain"/>
    <property type="match status" value="1"/>
</dbReference>
<protein>
    <submittedName>
        <fullName evidence="11">Energy transducer TonB</fullName>
    </submittedName>
</protein>
<keyword evidence="5" id="KW-0997">Cell inner membrane</keyword>
<dbReference type="PROSITE" id="PS52015">
    <property type="entry name" value="TONB_CTD"/>
    <property type="match status" value="1"/>
</dbReference>
<keyword evidence="12" id="KW-1185">Reference proteome</keyword>
<comment type="caution">
    <text evidence="11">The sequence shown here is derived from an EMBL/GenBank/DDBJ whole genome shotgun (WGS) entry which is preliminary data.</text>
</comment>
<evidence type="ECO:0000259" key="10">
    <source>
        <dbReference type="PROSITE" id="PS52015"/>
    </source>
</evidence>
<keyword evidence="6" id="KW-0812">Transmembrane</keyword>
<evidence type="ECO:0000256" key="3">
    <source>
        <dbReference type="ARBA" id="ARBA00022448"/>
    </source>
</evidence>
<evidence type="ECO:0000313" key="11">
    <source>
        <dbReference type="EMBL" id="MDM8144781.1"/>
    </source>
</evidence>
<evidence type="ECO:0000256" key="7">
    <source>
        <dbReference type="ARBA" id="ARBA00022927"/>
    </source>
</evidence>
<proteinExistence type="inferred from homology"/>
<dbReference type="Gene3D" id="2.20.110.10">
    <property type="entry name" value="Histone H3 K4-specific methyltransferase SET7/9 N-terminal domain"/>
    <property type="match status" value="1"/>
</dbReference>
<evidence type="ECO:0000256" key="2">
    <source>
        <dbReference type="ARBA" id="ARBA00006555"/>
    </source>
</evidence>
<reference evidence="11 12" key="1">
    <citation type="submission" date="2023-06" db="EMBL/GenBank/DDBJ databases">
        <authorList>
            <person name="Zeman M."/>
            <person name="Kubasova T."/>
            <person name="Jahodarova E."/>
            <person name="Nykrynova M."/>
            <person name="Rychlik I."/>
        </authorList>
    </citation>
    <scope>NUCLEOTIDE SEQUENCE [LARGE SCALE GENOMIC DNA]</scope>
    <source>
        <strain evidence="11 12">ET4</strain>
    </source>
</reference>
<feature type="domain" description="TonB C-terminal" evidence="10">
    <location>
        <begin position="279"/>
        <end position="368"/>
    </location>
</feature>
<dbReference type="Gene3D" id="3.30.1150.10">
    <property type="match status" value="1"/>
</dbReference>
<accession>A0ABT7U2P3</accession>
<keyword evidence="3" id="KW-0813">Transport</keyword>
<evidence type="ECO:0000256" key="1">
    <source>
        <dbReference type="ARBA" id="ARBA00004383"/>
    </source>
</evidence>
<evidence type="ECO:0000256" key="8">
    <source>
        <dbReference type="ARBA" id="ARBA00022989"/>
    </source>
</evidence>
<organism evidence="11 12">
    <name type="scientific">Bacteroides eggerthii</name>
    <dbReference type="NCBI Taxonomy" id="28111"/>
    <lineage>
        <taxon>Bacteria</taxon>
        <taxon>Pseudomonadati</taxon>
        <taxon>Bacteroidota</taxon>
        <taxon>Bacteroidia</taxon>
        <taxon>Bacteroidales</taxon>
        <taxon>Bacteroidaceae</taxon>
        <taxon>Bacteroides</taxon>
    </lineage>
</organism>
<dbReference type="PANTHER" id="PTHR33446:SF2">
    <property type="entry name" value="PROTEIN TONB"/>
    <property type="match status" value="1"/>
</dbReference>
<keyword evidence="8" id="KW-1133">Transmembrane helix</keyword>
<comment type="subcellular location">
    <subcellularLocation>
        <location evidence="1">Cell inner membrane</location>
        <topology evidence="1">Single-pass membrane protein</topology>
        <orientation evidence="1">Periplasmic side</orientation>
    </subcellularLocation>
</comment>
<keyword evidence="7" id="KW-0653">Protein transport</keyword>
<dbReference type="InterPro" id="IPR006260">
    <property type="entry name" value="TonB/TolA_C"/>
</dbReference>
<evidence type="ECO:0000256" key="6">
    <source>
        <dbReference type="ARBA" id="ARBA00022692"/>
    </source>
</evidence>
<keyword evidence="4" id="KW-1003">Cell membrane</keyword>
<dbReference type="EMBL" id="JAUDCF010000003">
    <property type="protein sequence ID" value="MDM8144781.1"/>
    <property type="molecule type" value="Genomic_DNA"/>
</dbReference>
<name>A0ABT7U2P3_9BACE</name>
<keyword evidence="9" id="KW-0472">Membrane</keyword>
<reference evidence="12" key="2">
    <citation type="submission" date="2023-07" db="EMBL/GenBank/DDBJ databases">
        <title>Identification and characterization of horizontal gene transfer across gut microbiota members of farm animals based on homology search.</title>
        <authorList>
            <person name="Schwarzerova J."/>
            <person name="Nykrynova M."/>
            <person name="Jureckova K."/>
            <person name="Cejkova D."/>
            <person name="Rychlik I."/>
        </authorList>
    </citation>
    <scope>NUCLEOTIDE SEQUENCE [LARGE SCALE GENOMIC DNA]</scope>
    <source>
        <strain evidence="12">ET4</strain>
    </source>
</reference>
<dbReference type="InterPro" id="IPR037682">
    <property type="entry name" value="TonB_C"/>
</dbReference>
<evidence type="ECO:0000256" key="4">
    <source>
        <dbReference type="ARBA" id="ARBA00022475"/>
    </source>
</evidence>
<evidence type="ECO:0000256" key="5">
    <source>
        <dbReference type="ARBA" id="ARBA00022519"/>
    </source>
</evidence>
<comment type="similarity">
    <text evidence="2">Belongs to the TonB family.</text>
</comment>
<dbReference type="PANTHER" id="PTHR33446">
    <property type="entry name" value="PROTEIN TONB-RELATED"/>
    <property type="match status" value="1"/>
</dbReference>
<dbReference type="NCBIfam" id="TIGR01352">
    <property type="entry name" value="tonB_Cterm"/>
    <property type="match status" value="1"/>
</dbReference>
<dbReference type="Pfam" id="PF03544">
    <property type="entry name" value="TonB_C"/>
    <property type="match status" value="1"/>
</dbReference>
<dbReference type="InterPro" id="IPR051045">
    <property type="entry name" value="TonB-dependent_transducer"/>
</dbReference>
<sequence length="368" mass="42369">MKKLLCKMGENNVMNKQVVCKSLFFVLGLLFNVLILNAQTLKTYSGKYKFGTATYTYKDNPEGGRIYEGDFVYVRNNGMDKVTGKFKNDRKEGKWTYTSRSSLMSMPVLKATYKNGMLDGPYQYTSKDDCISLTISNGRFMGDVNGRNLSFCYKKGISNYIVTLESLKGQFDENGYCDGKWTLQQNDIVRFYGLYEHGVCKKFCREDLTTGDIENVEGDITYMLNMIIEDNYKNLESMIKRNNVEWKWWSVEREESQTVEKEEEQTVSSVVDEMPEFPNGDGALMKYLQEHINYPIAARENRIQGRVIVSFIVNEDGSISDVKVKKSVDPDLDKEAVRVVQSMPNWKPGRMGEKNVRVNFTIPVTFRL</sequence>
<evidence type="ECO:0000313" key="12">
    <source>
        <dbReference type="Proteomes" id="UP001228403"/>
    </source>
</evidence>